<dbReference type="RefSeq" id="WP_190787889.1">
    <property type="nucleotide sequence ID" value="NZ_JACXLC010000001.1"/>
</dbReference>
<evidence type="ECO:0000256" key="1">
    <source>
        <dbReference type="ARBA" id="ARBA00004196"/>
    </source>
</evidence>
<feature type="region of interest" description="Disordered" evidence="5">
    <location>
        <begin position="24"/>
        <end position="45"/>
    </location>
</feature>
<comment type="subcellular location">
    <subcellularLocation>
        <location evidence="1">Cell envelope</location>
    </subcellularLocation>
</comment>
<evidence type="ECO:0000256" key="6">
    <source>
        <dbReference type="SAM" id="SignalP"/>
    </source>
</evidence>
<feature type="signal peptide" evidence="6">
    <location>
        <begin position="1"/>
        <end position="16"/>
    </location>
</feature>
<keyword evidence="9" id="KW-1185">Reference proteome</keyword>
<name>A0ABR8KR84_9SPHN</name>
<evidence type="ECO:0000313" key="8">
    <source>
        <dbReference type="EMBL" id="MBD2842429.1"/>
    </source>
</evidence>
<dbReference type="PANTHER" id="PTHR42852:SF6">
    <property type="entry name" value="THIOL:DISULFIDE INTERCHANGE PROTEIN DSBE"/>
    <property type="match status" value="1"/>
</dbReference>
<dbReference type="SUPFAM" id="SSF52833">
    <property type="entry name" value="Thioredoxin-like"/>
    <property type="match status" value="1"/>
</dbReference>
<evidence type="ECO:0000259" key="7">
    <source>
        <dbReference type="PROSITE" id="PS51352"/>
    </source>
</evidence>
<evidence type="ECO:0000313" key="9">
    <source>
        <dbReference type="Proteomes" id="UP000635384"/>
    </source>
</evidence>
<dbReference type="PROSITE" id="PS51352">
    <property type="entry name" value="THIOREDOXIN_2"/>
    <property type="match status" value="1"/>
</dbReference>
<evidence type="ECO:0000256" key="3">
    <source>
        <dbReference type="ARBA" id="ARBA00023157"/>
    </source>
</evidence>
<keyword evidence="2" id="KW-0201">Cytochrome c-type biogenesis</keyword>
<keyword evidence="3" id="KW-1015">Disulfide bond</keyword>
<reference evidence="8 9" key="1">
    <citation type="submission" date="2020-09" db="EMBL/GenBank/DDBJ databases">
        <authorList>
            <person name="Yoon J.-W."/>
        </authorList>
    </citation>
    <scope>NUCLEOTIDE SEQUENCE [LARGE SCALE GENOMIC DNA]</scope>
    <source>
        <strain evidence="8 9">KMU-140</strain>
    </source>
</reference>
<sequence>MIRISLVLAASALALAGCDSAPEETAQRGNEAQVGGGAPTPPPLPGQIVRFKAGTELPDLSFSDPEGAQLSLSELEGTPVLLNLWATWCAPCVIEMPTLDALATEMGDDLKVLTVSQDVRGAEVVEPFFAQRDFANLEQWLDEDATLNAALNEDGLMPLTILFDAEGKELFRVAGGYEWDSEEAVAQISEAIGSAGGAE</sequence>
<dbReference type="InterPro" id="IPR013766">
    <property type="entry name" value="Thioredoxin_domain"/>
</dbReference>
<dbReference type="PROSITE" id="PS51257">
    <property type="entry name" value="PROKAR_LIPOPROTEIN"/>
    <property type="match status" value="1"/>
</dbReference>
<accession>A0ABR8KR84</accession>
<dbReference type="PROSITE" id="PS00194">
    <property type="entry name" value="THIOREDOXIN_1"/>
    <property type="match status" value="1"/>
</dbReference>
<gene>
    <name evidence="8" type="ORF">IB285_09190</name>
</gene>
<dbReference type="Gene3D" id="3.40.30.10">
    <property type="entry name" value="Glutaredoxin"/>
    <property type="match status" value="1"/>
</dbReference>
<comment type="caution">
    <text evidence="8">The sequence shown here is derived from an EMBL/GenBank/DDBJ whole genome shotgun (WGS) entry which is preliminary data.</text>
</comment>
<protein>
    <submittedName>
        <fullName evidence="8">TlpA family protein disulfide reductase</fullName>
    </submittedName>
</protein>
<evidence type="ECO:0000256" key="5">
    <source>
        <dbReference type="SAM" id="MobiDB-lite"/>
    </source>
</evidence>
<feature type="domain" description="Thioredoxin" evidence="7">
    <location>
        <begin position="51"/>
        <end position="193"/>
    </location>
</feature>
<dbReference type="Proteomes" id="UP000635384">
    <property type="component" value="Unassembled WGS sequence"/>
</dbReference>
<keyword evidence="4" id="KW-0676">Redox-active center</keyword>
<dbReference type="EMBL" id="JACXLC010000001">
    <property type="protein sequence ID" value="MBD2842429.1"/>
    <property type="molecule type" value="Genomic_DNA"/>
</dbReference>
<dbReference type="InterPro" id="IPR036249">
    <property type="entry name" value="Thioredoxin-like_sf"/>
</dbReference>
<evidence type="ECO:0000256" key="2">
    <source>
        <dbReference type="ARBA" id="ARBA00022748"/>
    </source>
</evidence>
<dbReference type="InterPro" id="IPR050553">
    <property type="entry name" value="Thioredoxin_ResA/DsbE_sf"/>
</dbReference>
<dbReference type="InterPro" id="IPR017937">
    <property type="entry name" value="Thioredoxin_CS"/>
</dbReference>
<dbReference type="PANTHER" id="PTHR42852">
    <property type="entry name" value="THIOL:DISULFIDE INTERCHANGE PROTEIN DSBE"/>
    <property type="match status" value="1"/>
</dbReference>
<organism evidence="8 9">
    <name type="scientific">Erythrobacter rubeus</name>
    <dbReference type="NCBI Taxonomy" id="2760803"/>
    <lineage>
        <taxon>Bacteria</taxon>
        <taxon>Pseudomonadati</taxon>
        <taxon>Pseudomonadota</taxon>
        <taxon>Alphaproteobacteria</taxon>
        <taxon>Sphingomonadales</taxon>
        <taxon>Erythrobacteraceae</taxon>
        <taxon>Erythrobacter/Porphyrobacter group</taxon>
        <taxon>Erythrobacter</taxon>
    </lineage>
</organism>
<keyword evidence="6" id="KW-0732">Signal</keyword>
<dbReference type="CDD" id="cd02966">
    <property type="entry name" value="TlpA_like_family"/>
    <property type="match status" value="1"/>
</dbReference>
<feature type="chain" id="PRO_5046974079" evidence="6">
    <location>
        <begin position="17"/>
        <end position="199"/>
    </location>
</feature>
<dbReference type="InterPro" id="IPR013740">
    <property type="entry name" value="Redoxin"/>
</dbReference>
<evidence type="ECO:0000256" key="4">
    <source>
        <dbReference type="ARBA" id="ARBA00023284"/>
    </source>
</evidence>
<proteinExistence type="predicted"/>
<dbReference type="Pfam" id="PF08534">
    <property type="entry name" value="Redoxin"/>
    <property type="match status" value="1"/>
</dbReference>